<evidence type="ECO:0000313" key="3">
    <source>
        <dbReference type="Proteomes" id="UP001178507"/>
    </source>
</evidence>
<reference evidence="2" key="1">
    <citation type="submission" date="2023-08" db="EMBL/GenBank/DDBJ databases">
        <authorList>
            <person name="Chen Y."/>
            <person name="Shah S."/>
            <person name="Dougan E. K."/>
            <person name="Thang M."/>
            <person name="Chan C."/>
        </authorList>
    </citation>
    <scope>NUCLEOTIDE SEQUENCE</scope>
</reference>
<accession>A0AA36MY16</accession>
<keyword evidence="1" id="KW-0732">Signal</keyword>
<dbReference type="SUPFAM" id="SSF51126">
    <property type="entry name" value="Pectin lyase-like"/>
    <property type="match status" value="1"/>
</dbReference>
<evidence type="ECO:0008006" key="4">
    <source>
        <dbReference type="Google" id="ProtNLM"/>
    </source>
</evidence>
<dbReference type="InterPro" id="IPR011050">
    <property type="entry name" value="Pectin_lyase_fold/virulence"/>
</dbReference>
<feature type="non-terminal residue" evidence="2">
    <location>
        <position position="1"/>
    </location>
</feature>
<feature type="signal peptide" evidence="1">
    <location>
        <begin position="1"/>
        <end position="18"/>
    </location>
</feature>
<protein>
    <recommendedName>
        <fullName evidence="4">Right handed beta helix domain-containing protein</fullName>
    </recommendedName>
</protein>
<evidence type="ECO:0000256" key="1">
    <source>
        <dbReference type="SAM" id="SignalP"/>
    </source>
</evidence>
<dbReference type="EMBL" id="CAUJNA010000952">
    <property type="protein sequence ID" value="CAJ1382878.1"/>
    <property type="molecule type" value="Genomic_DNA"/>
</dbReference>
<dbReference type="AlphaFoldDB" id="A0AA36MY16"/>
<name>A0AA36MY16_9DINO</name>
<evidence type="ECO:0000313" key="2">
    <source>
        <dbReference type="EMBL" id="CAJ1382878.1"/>
    </source>
</evidence>
<keyword evidence="3" id="KW-1185">Reference proteome</keyword>
<dbReference type="Proteomes" id="UP001178507">
    <property type="component" value="Unassembled WGS sequence"/>
</dbReference>
<feature type="chain" id="PRO_5041454365" description="Right handed beta helix domain-containing protein" evidence="1">
    <location>
        <begin position="19"/>
        <end position="311"/>
    </location>
</feature>
<organism evidence="2 3">
    <name type="scientific">Effrenium voratum</name>
    <dbReference type="NCBI Taxonomy" id="2562239"/>
    <lineage>
        <taxon>Eukaryota</taxon>
        <taxon>Sar</taxon>
        <taxon>Alveolata</taxon>
        <taxon>Dinophyceae</taxon>
        <taxon>Suessiales</taxon>
        <taxon>Symbiodiniaceae</taxon>
        <taxon>Effrenium</taxon>
    </lineage>
</organism>
<gene>
    <name evidence="2" type="ORF">EVOR1521_LOCUS10139</name>
</gene>
<comment type="caution">
    <text evidence="2">The sequence shown here is derived from an EMBL/GenBank/DDBJ whole genome shotgun (WGS) entry which is preliminary data.</text>
</comment>
<sequence length="311" mass="32946">MILAKVLASVFGFSLGAAERTYLWDREPLPPCEGGVLHLDGKYRTTTEVEYHDDCLLRGAPGTEVEVDGKIHFLANARLQGSIVFTRAPDASNHRRCVDIEGSLDMSDVDIEFRGCGGPETEDGGALYVEGRMDMSNGSVVFRNGSAMWGGCLFVGQRLFMAGGLLRFEHCVAGELGGGVYAQGDLVQSGGHLHFTNCHAYRGKGGALHLAGTDLLQENGKITLSNCWAGNGGCICSNKLIAKTNSSAIADMEDFQGKVVLNGTLVAGGGSADYKGGVIFAASGELGGRMTLRNCKARVGGCLHFKDFVVQ</sequence>
<proteinExistence type="predicted"/>